<accession>A0A3S5C4S5</accession>
<reference evidence="2" key="1">
    <citation type="submission" date="2018-11" db="EMBL/GenBank/DDBJ databases">
        <authorList>
            <consortium name="Pathogen Informatics"/>
        </authorList>
    </citation>
    <scope>NUCLEOTIDE SEQUENCE</scope>
</reference>
<evidence type="ECO:0000313" key="2">
    <source>
        <dbReference type="EMBL" id="VEL35401.1"/>
    </source>
</evidence>
<protein>
    <submittedName>
        <fullName evidence="2">Uncharacterized protein</fullName>
    </submittedName>
</protein>
<sequence>MTTVIRGDFVQNCLTLCPGLKAPSLVNCPFNFFIYRIDYFLSTPFSFGHLGNGWATFVLVSKRHFEAHLPHRLDGCPVAGWQGRWPIGRLVSNAAADSFVRPVVVFSIAAAGRPETGHVESRPVGGPRAHRLHPNESGVSDRLLEPATTHAHPRHHFTPGQSATDAGLDDQQRRSARPAEPARSAEMIWFSTFYSLFRPLLTRYSPCQLKPAYCIHSTQPRRHINSAAVSLSCSSEKLFSLPGS</sequence>
<name>A0A3S5C4S5_9PLAT</name>
<dbReference type="EMBL" id="CAAALY010249747">
    <property type="protein sequence ID" value="VEL35401.1"/>
    <property type="molecule type" value="Genomic_DNA"/>
</dbReference>
<feature type="region of interest" description="Disordered" evidence="1">
    <location>
        <begin position="116"/>
        <end position="181"/>
    </location>
</feature>
<dbReference type="Proteomes" id="UP000784294">
    <property type="component" value="Unassembled WGS sequence"/>
</dbReference>
<keyword evidence="3" id="KW-1185">Reference proteome</keyword>
<dbReference type="AlphaFoldDB" id="A0A3S5C4S5"/>
<evidence type="ECO:0000313" key="3">
    <source>
        <dbReference type="Proteomes" id="UP000784294"/>
    </source>
</evidence>
<evidence type="ECO:0000256" key="1">
    <source>
        <dbReference type="SAM" id="MobiDB-lite"/>
    </source>
</evidence>
<comment type="caution">
    <text evidence="2">The sequence shown here is derived from an EMBL/GenBank/DDBJ whole genome shotgun (WGS) entry which is preliminary data.</text>
</comment>
<proteinExistence type="predicted"/>
<gene>
    <name evidence="2" type="ORF">PXEA_LOCUS28841</name>
</gene>
<organism evidence="2 3">
    <name type="scientific">Protopolystoma xenopodis</name>
    <dbReference type="NCBI Taxonomy" id="117903"/>
    <lineage>
        <taxon>Eukaryota</taxon>
        <taxon>Metazoa</taxon>
        <taxon>Spiralia</taxon>
        <taxon>Lophotrochozoa</taxon>
        <taxon>Platyhelminthes</taxon>
        <taxon>Monogenea</taxon>
        <taxon>Polyopisthocotylea</taxon>
        <taxon>Polystomatidea</taxon>
        <taxon>Polystomatidae</taxon>
        <taxon>Protopolystoma</taxon>
    </lineage>
</organism>